<keyword evidence="4" id="KW-1185">Reference proteome</keyword>
<gene>
    <name evidence="3" type="ORF">ACFQ0S_00605</name>
</gene>
<reference evidence="4" key="1">
    <citation type="journal article" date="2019" name="Int. J. Syst. Evol. Microbiol.">
        <title>The Global Catalogue of Microorganisms (GCM) 10K type strain sequencing project: providing services to taxonomists for standard genome sequencing and annotation.</title>
        <authorList>
            <consortium name="The Broad Institute Genomics Platform"/>
            <consortium name="The Broad Institute Genome Sequencing Center for Infectious Disease"/>
            <person name="Wu L."/>
            <person name="Ma J."/>
        </authorList>
    </citation>
    <scope>NUCLEOTIDE SEQUENCE [LARGE SCALE GENOMIC DNA]</scope>
    <source>
        <strain evidence="4">CECT 7649</strain>
    </source>
</reference>
<dbReference type="Gene3D" id="2.60.40.10">
    <property type="entry name" value="Immunoglobulins"/>
    <property type="match status" value="1"/>
</dbReference>
<dbReference type="Pfam" id="PF17517">
    <property type="entry name" value="IgGFc_binding"/>
    <property type="match status" value="1"/>
</dbReference>
<dbReference type="RefSeq" id="WP_379755574.1">
    <property type="nucleotide sequence ID" value="NZ_JBHSYB010000020.1"/>
</dbReference>
<feature type="chain" id="PRO_5046361277" evidence="1">
    <location>
        <begin position="19"/>
        <end position="1703"/>
    </location>
</feature>
<accession>A0ABW3IYQ4</accession>
<evidence type="ECO:0000313" key="3">
    <source>
        <dbReference type="EMBL" id="MFD0982964.1"/>
    </source>
</evidence>
<comment type="caution">
    <text evidence="3">The sequence shown here is derived from an EMBL/GenBank/DDBJ whole genome shotgun (WGS) entry which is preliminary data.</text>
</comment>
<name>A0ABW3IYQ4_9FLAO</name>
<dbReference type="InterPro" id="IPR026341">
    <property type="entry name" value="T9SS_type_B"/>
</dbReference>
<dbReference type="InterPro" id="IPR013783">
    <property type="entry name" value="Ig-like_fold"/>
</dbReference>
<evidence type="ECO:0000256" key="1">
    <source>
        <dbReference type="SAM" id="SignalP"/>
    </source>
</evidence>
<dbReference type="InterPro" id="IPR035234">
    <property type="entry name" value="IgGFc-bd_N"/>
</dbReference>
<feature type="domain" description="IgGFc-binding protein N-terminal" evidence="2">
    <location>
        <begin position="135"/>
        <end position="452"/>
    </location>
</feature>
<sequence>MKRNILLFFILLTTVAFSQFSKTHYIPPLGSSSEVSSIAEEQYLYISTPSSTPVNFKVSQLGGTLFDGTVSKATPYVYNIGSGTNTELIVDKSSVNKILTNKGFTVEADDLIYVSARIIAGLGNQSGALVSKGMAALGTVFRIGALLNTEANPYTANHYTFVAVLATENNTKIQFSDIKSGVSLINNATAGNTPSPIILNRGESFVMAVEGPEEKNRDGLIGSLVTSDKPIALNCGSFAGSNAKQNLDLGFDQIVSAERTGKEYIFIKSIGQPEAERILLVANEDNTEIFLNGNSIANYVLSAGEYVALDGNDFSSLGNLYVRSSKNVFAYQTVGDRSDDPNTLYANQELFFVPPLTCETPNVIDNIPFIEKIGTRIYRGRVTLITQTGSSLNFEVNGTPYSISSLDNLPGITISGPTSVTGNSNYTTYVITGLTGNISAFSSGQLYLAAYGTSDAATFGGFYSGFTFKPEVSFSLLNATKEDCIPNKVLSVNTLSAFDVFQWYYNDLPISGATKSKYTPTKPGYYFVKATISDCGTKLDSDKIPVSSCPTNLDNDIVNDNLDIDIDNDGVTNCNESLGNKDVDLSDNSTLNISTTGTLPALAPFSGTISGDFVTETSKDKNSIISFKKIFPVATNILFEYVNTANTTDLLNDSGDFILNSDSERTITVINPSNQLLIDTNYDGIYESGITQFSSFEIRFRFNSSNPLKAGTGDFKFQSFQTTSISFTHKNLSELSANKATFKLTETCSEKDSDLDGVSDFMDLDSDNDGIPDNIELQGKNFTTPSKIDLNLDGLDDTFLSGLTPADTDKDEVPDYLDLDSDNDGIYDLTESGNNITDSNLDGVIDTSGKSFGDNGLFNSIETFTDSGILNYTVADTDSDKTNNYLDLDSDNDGCLDTIESGNLDDDGDGLLGNTAPKVNSKGVVNNALGYAVLPNLNYITFANITIISQPIIIPTCELQNAIATIETSPIDSYQWQILESGNWNDIVDGVSYTGSKTKSLKIIAITAAMKGFKYRVKLLKDVNSCIQISDEVELIVYDLPIVNSPITLKQCDDDALSDGFANINLTQNENFISSNYQNEEFTYFKSPIAAKNGDTSLQITNPLQYLSGNTSVWTRVQDENQCFRVARIDAVVTATQIPSTFLKEFYECDDFLDINGNNNTNNSNTDGITSFNFSSVTSAVNALLPNTSIKYYKNLNDASAETDLNGNSLEISQNPSDPISIFNYRNIGYSNVQEIWIRVESTIQNDCLALGPYIKLYVETIPVINEISSDNIIRRCADRQGFFSFDTSNIQSSILKGQTNVLITYSDDLGNPLSSPLPNPIVVKGTKTITVKAFSTLSKDPDGPCAAEKTIQFIADVLPEAFPLPANLLEICDDEPNPKDQNGIIAYDTSTFESTIVKNQTQIKVEYADALGNLLPSPLPNPFISNSQNIKVKVSSTINTSCIAQRILRFVVEPLPVIDLNENGSYTAMVCENLPNFKVTIESGILNNVPTANFKYKWYRNGIEIPNETSTNLITSIPGTYTVDVSNRLGCFRTRTINVTSSDIASIKDVKVTDLLDSNIIEIIADGIGDYEYSIDLKKGFQTSPLFLNAPSGILQVYVKDKNGCGTVGPVDISVLGIPKFFTPNNDGSNDTWNIKGISDKFNSKAKVEIFNREGKLLKQLNAIDKGWDGIYNGEILPSDDYWYVVTFENNKIVKGHFSLKR</sequence>
<evidence type="ECO:0000313" key="4">
    <source>
        <dbReference type="Proteomes" id="UP001597051"/>
    </source>
</evidence>
<dbReference type="Pfam" id="PF13585">
    <property type="entry name" value="CHU_C"/>
    <property type="match status" value="1"/>
</dbReference>
<feature type="signal peptide" evidence="1">
    <location>
        <begin position="1"/>
        <end position="18"/>
    </location>
</feature>
<organism evidence="3 4">
    <name type="scientific">Flavobacterium myungsuense</name>
    <dbReference type="NCBI Taxonomy" id="651823"/>
    <lineage>
        <taxon>Bacteria</taxon>
        <taxon>Pseudomonadati</taxon>
        <taxon>Bacteroidota</taxon>
        <taxon>Flavobacteriia</taxon>
        <taxon>Flavobacteriales</taxon>
        <taxon>Flavobacteriaceae</taxon>
        <taxon>Flavobacterium</taxon>
    </lineage>
</organism>
<keyword evidence="1" id="KW-0732">Signal</keyword>
<dbReference type="EMBL" id="JBHTIZ010000005">
    <property type="protein sequence ID" value="MFD0982964.1"/>
    <property type="molecule type" value="Genomic_DNA"/>
</dbReference>
<dbReference type="Proteomes" id="UP001597051">
    <property type="component" value="Unassembled WGS sequence"/>
</dbReference>
<proteinExistence type="predicted"/>
<protein>
    <submittedName>
        <fullName evidence="3">T9SS type B sorting domain-containing protein</fullName>
    </submittedName>
</protein>
<dbReference type="NCBIfam" id="TIGR04131">
    <property type="entry name" value="Bac_Flav_CTERM"/>
    <property type="match status" value="1"/>
</dbReference>
<evidence type="ECO:0000259" key="2">
    <source>
        <dbReference type="Pfam" id="PF17517"/>
    </source>
</evidence>